<dbReference type="GO" id="GO:0003700">
    <property type="term" value="F:DNA-binding transcription factor activity"/>
    <property type="evidence" value="ECO:0007669"/>
    <property type="project" value="TreeGrafter"/>
</dbReference>
<proteinExistence type="predicted"/>
<dbReference type="Proteomes" id="UP000824037">
    <property type="component" value="Unassembled WGS sequence"/>
</dbReference>
<accession>A0A9D2EHX4</accession>
<dbReference type="PANTHER" id="PTHR30055">
    <property type="entry name" value="HTH-TYPE TRANSCRIPTIONAL REGULATOR RUTR"/>
    <property type="match status" value="1"/>
</dbReference>
<name>A0A9D2EHX4_9MICO</name>
<feature type="DNA-binding region" description="H-T-H motif" evidence="4">
    <location>
        <begin position="32"/>
        <end position="51"/>
    </location>
</feature>
<evidence type="ECO:0000256" key="1">
    <source>
        <dbReference type="ARBA" id="ARBA00023015"/>
    </source>
</evidence>
<comment type="caution">
    <text evidence="6">The sequence shown here is derived from an EMBL/GenBank/DDBJ whole genome shotgun (WGS) entry which is preliminary data.</text>
</comment>
<dbReference type="Pfam" id="PF00440">
    <property type="entry name" value="TetR_N"/>
    <property type="match status" value="1"/>
</dbReference>
<evidence type="ECO:0000313" key="6">
    <source>
        <dbReference type="EMBL" id="HIZ38024.1"/>
    </source>
</evidence>
<evidence type="ECO:0000259" key="5">
    <source>
        <dbReference type="PROSITE" id="PS50977"/>
    </source>
</evidence>
<organism evidence="6 7">
    <name type="scientific">Candidatus Ruania gallistercoris</name>
    <dbReference type="NCBI Taxonomy" id="2838746"/>
    <lineage>
        <taxon>Bacteria</taxon>
        <taxon>Bacillati</taxon>
        <taxon>Actinomycetota</taxon>
        <taxon>Actinomycetes</taxon>
        <taxon>Micrococcales</taxon>
        <taxon>Ruaniaceae</taxon>
        <taxon>Ruania</taxon>
    </lineage>
</organism>
<evidence type="ECO:0000256" key="2">
    <source>
        <dbReference type="ARBA" id="ARBA00023125"/>
    </source>
</evidence>
<dbReference type="Pfam" id="PF13305">
    <property type="entry name" value="TetR_C_33"/>
    <property type="match status" value="1"/>
</dbReference>
<evidence type="ECO:0000256" key="3">
    <source>
        <dbReference type="ARBA" id="ARBA00023163"/>
    </source>
</evidence>
<keyword evidence="3" id="KW-0804">Transcription</keyword>
<dbReference type="PANTHER" id="PTHR30055:SF220">
    <property type="entry name" value="TETR-FAMILY REGULATORY PROTEIN"/>
    <property type="match status" value="1"/>
</dbReference>
<dbReference type="Gene3D" id="1.10.357.10">
    <property type="entry name" value="Tetracycline Repressor, domain 2"/>
    <property type="match status" value="1"/>
</dbReference>
<feature type="domain" description="HTH tetR-type" evidence="5">
    <location>
        <begin position="9"/>
        <end position="69"/>
    </location>
</feature>
<keyword evidence="2 4" id="KW-0238">DNA-binding</keyword>
<dbReference type="PROSITE" id="PS50977">
    <property type="entry name" value="HTH_TETR_2"/>
    <property type="match status" value="1"/>
</dbReference>
<dbReference type="InterPro" id="IPR001647">
    <property type="entry name" value="HTH_TetR"/>
</dbReference>
<keyword evidence="1" id="KW-0805">Transcription regulation</keyword>
<sequence>MSTSTYHHGDLRNALLAAAERIIDADVTRTFSLRELAREAGVSHAAPYKHFASQGELVAELARSWMAAFVSAQEAAVVGVDAPRDLLAVGRAYVDWAADHPSRFTIIFDPALNSGTGSGGLAGEAARHEALLQRIVAAGLDASVLTGPPAAAARHLWALVHGLATLVILGHVARAEVTEVLQRALVTA</sequence>
<reference evidence="6" key="2">
    <citation type="submission" date="2021-04" db="EMBL/GenBank/DDBJ databases">
        <authorList>
            <person name="Gilroy R."/>
        </authorList>
    </citation>
    <scope>NUCLEOTIDE SEQUENCE</scope>
    <source>
        <strain evidence="6">ChiGjej4B4-7305</strain>
    </source>
</reference>
<dbReference type="EMBL" id="DXBY01000337">
    <property type="protein sequence ID" value="HIZ38024.1"/>
    <property type="molecule type" value="Genomic_DNA"/>
</dbReference>
<dbReference type="InterPro" id="IPR009057">
    <property type="entry name" value="Homeodomain-like_sf"/>
</dbReference>
<dbReference type="InterPro" id="IPR036271">
    <property type="entry name" value="Tet_transcr_reg_TetR-rel_C_sf"/>
</dbReference>
<dbReference type="InterPro" id="IPR050109">
    <property type="entry name" value="HTH-type_TetR-like_transc_reg"/>
</dbReference>
<dbReference type="InterPro" id="IPR025996">
    <property type="entry name" value="MT1864/Rv1816-like_C"/>
</dbReference>
<gene>
    <name evidence="6" type="ORF">H9815_19795</name>
</gene>
<evidence type="ECO:0000256" key="4">
    <source>
        <dbReference type="PROSITE-ProRule" id="PRU00335"/>
    </source>
</evidence>
<dbReference type="AlphaFoldDB" id="A0A9D2EHX4"/>
<reference evidence="6" key="1">
    <citation type="journal article" date="2021" name="PeerJ">
        <title>Extensive microbial diversity within the chicken gut microbiome revealed by metagenomics and culture.</title>
        <authorList>
            <person name="Gilroy R."/>
            <person name="Ravi A."/>
            <person name="Getino M."/>
            <person name="Pursley I."/>
            <person name="Horton D.L."/>
            <person name="Alikhan N.F."/>
            <person name="Baker D."/>
            <person name="Gharbi K."/>
            <person name="Hall N."/>
            <person name="Watson M."/>
            <person name="Adriaenssens E.M."/>
            <person name="Foster-Nyarko E."/>
            <person name="Jarju S."/>
            <person name="Secka A."/>
            <person name="Antonio M."/>
            <person name="Oren A."/>
            <person name="Chaudhuri R.R."/>
            <person name="La Ragione R."/>
            <person name="Hildebrand F."/>
            <person name="Pallen M.J."/>
        </authorList>
    </citation>
    <scope>NUCLEOTIDE SEQUENCE</scope>
    <source>
        <strain evidence="6">ChiGjej4B4-7305</strain>
    </source>
</reference>
<protein>
    <submittedName>
        <fullName evidence="6">TetR/AcrR family transcriptional regulator</fullName>
    </submittedName>
</protein>
<dbReference type="GO" id="GO:0000976">
    <property type="term" value="F:transcription cis-regulatory region binding"/>
    <property type="evidence" value="ECO:0007669"/>
    <property type="project" value="TreeGrafter"/>
</dbReference>
<dbReference type="SUPFAM" id="SSF48498">
    <property type="entry name" value="Tetracyclin repressor-like, C-terminal domain"/>
    <property type="match status" value="1"/>
</dbReference>
<dbReference type="SUPFAM" id="SSF46689">
    <property type="entry name" value="Homeodomain-like"/>
    <property type="match status" value="1"/>
</dbReference>
<evidence type="ECO:0000313" key="7">
    <source>
        <dbReference type="Proteomes" id="UP000824037"/>
    </source>
</evidence>